<dbReference type="Proteomes" id="UP000694397">
    <property type="component" value="Chromosome 10"/>
</dbReference>
<dbReference type="SUPFAM" id="SSF48726">
    <property type="entry name" value="Immunoglobulin"/>
    <property type="match status" value="1"/>
</dbReference>
<dbReference type="OrthoDB" id="8827538at2759"/>
<accession>A0A8C9REV6</accession>
<evidence type="ECO:0000259" key="1">
    <source>
        <dbReference type="PROSITE" id="PS50835"/>
    </source>
</evidence>
<feature type="domain" description="Ig-like" evidence="1">
    <location>
        <begin position="46"/>
        <end position="152"/>
    </location>
</feature>
<dbReference type="InterPro" id="IPR013106">
    <property type="entry name" value="Ig_V-set"/>
</dbReference>
<dbReference type="InterPro" id="IPR003599">
    <property type="entry name" value="Ig_sub"/>
</dbReference>
<evidence type="ECO:0000313" key="3">
    <source>
        <dbReference type="Proteomes" id="UP000694397"/>
    </source>
</evidence>
<dbReference type="Gene3D" id="2.60.40.10">
    <property type="entry name" value="Immunoglobulins"/>
    <property type="match status" value="1"/>
</dbReference>
<proteinExistence type="predicted"/>
<sequence>MRGEESLRDVQQSGKVGFRCGSWKKRGPWTKRIIALYSRVYLFPCPGVLINVHSLKTVLQPPEIRAEIGKPATLSCKFNYSEDRKIYVAFSKTRDQTKSDINGTQNTTCSPLASMERLFLCETYFNTNNIRLEDEGVYYCKVGIATPGKVLTGTGNGTKLSLYGLKKFSAVLTNMYISGRWRKIRNICCILLYFAEV</sequence>
<reference evidence="2" key="2">
    <citation type="submission" date="2025-08" db="UniProtKB">
        <authorList>
            <consortium name="Ensembl"/>
        </authorList>
    </citation>
    <scope>IDENTIFICATION</scope>
</reference>
<dbReference type="AlphaFoldDB" id="A0A8C9REV6"/>
<protein>
    <recommendedName>
        <fullName evidence="1">Ig-like domain-containing protein</fullName>
    </recommendedName>
</protein>
<dbReference type="Ensembl" id="ENSSFOT00015014709.2">
    <property type="protein sequence ID" value="ENSSFOP00015014536.2"/>
    <property type="gene ID" value="ENSSFOG00015009358.2"/>
</dbReference>
<dbReference type="GeneTree" id="ENSGT00990000205362"/>
<dbReference type="InterPro" id="IPR036179">
    <property type="entry name" value="Ig-like_dom_sf"/>
</dbReference>
<reference evidence="2" key="3">
    <citation type="submission" date="2025-09" db="UniProtKB">
        <authorList>
            <consortium name="Ensembl"/>
        </authorList>
    </citation>
    <scope>IDENTIFICATION</scope>
</reference>
<reference evidence="2 3" key="1">
    <citation type="submission" date="2019-04" db="EMBL/GenBank/DDBJ databases">
        <authorList>
            <consortium name="Wellcome Sanger Institute Data Sharing"/>
        </authorList>
    </citation>
    <scope>NUCLEOTIDE SEQUENCE [LARGE SCALE GENOMIC DNA]</scope>
</reference>
<name>A0A8C9REV6_SCLFO</name>
<dbReference type="PROSITE" id="PS50835">
    <property type="entry name" value="IG_LIKE"/>
    <property type="match status" value="1"/>
</dbReference>
<dbReference type="Pfam" id="PF07686">
    <property type="entry name" value="V-set"/>
    <property type="match status" value="1"/>
</dbReference>
<dbReference type="InterPro" id="IPR007110">
    <property type="entry name" value="Ig-like_dom"/>
</dbReference>
<organism evidence="2 3">
    <name type="scientific">Scleropages formosus</name>
    <name type="common">Asian bonytongue</name>
    <name type="synonym">Osteoglossum formosum</name>
    <dbReference type="NCBI Taxonomy" id="113540"/>
    <lineage>
        <taxon>Eukaryota</taxon>
        <taxon>Metazoa</taxon>
        <taxon>Chordata</taxon>
        <taxon>Craniata</taxon>
        <taxon>Vertebrata</taxon>
        <taxon>Euteleostomi</taxon>
        <taxon>Actinopterygii</taxon>
        <taxon>Neopterygii</taxon>
        <taxon>Teleostei</taxon>
        <taxon>Osteoglossocephala</taxon>
        <taxon>Osteoglossomorpha</taxon>
        <taxon>Osteoglossiformes</taxon>
        <taxon>Osteoglossidae</taxon>
        <taxon>Scleropages</taxon>
    </lineage>
</organism>
<dbReference type="SMART" id="SM00409">
    <property type="entry name" value="IG"/>
    <property type="match status" value="1"/>
</dbReference>
<keyword evidence="3" id="KW-1185">Reference proteome</keyword>
<dbReference type="InterPro" id="IPR013783">
    <property type="entry name" value="Ig-like_fold"/>
</dbReference>
<evidence type="ECO:0000313" key="2">
    <source>
        <dbReference type="Ensembl" id="ENSSFOP00015014536.2"/>
    </source>
</evidence>